<dbReference type="Pfam" id="PF20176">
    <property type="entry name" value="DUF6541"/>
    <property type="match status" value="1"/>
</dbReference>
<feature type="transmembrane region" description="Helical" evidence="1">
    <location>
        <begin position="361"/>
        <end position="382"/>
    </location>
</feature>
<feature type="transmembrane region" description="Helical" evidence="1">
    <location>
        <begin position="6"/>
        <end position="25"/>
    </location>
</feature>
<dbReference type="EMBL" id="JROM01000055">
    <property type="protein sequence ID" value="KHE73525.1"/>
    <property type="molecule type" value="Genomic_DNA"/>
</dbReference>
<feature type="transmembrane region" description="Helical" evidence="1">
    <location>
        <begin position="65"/>
        <end position="83"/>
    </location>
</feature>
<dbReference type="Proteomes" id="UP000030664">
    <property type="component" value="Unassembled WGS sequence"/>
</dbReference>
<dbReference type="eggNOG" id="COG5617">
    <property type="taxonomic scope" value="Bacteria"/>
</dbReference>
<feature type="transmembrane region" description="Helical" evidence="1">
    <location>
        <begin position="434"/>
        <end position="453"/>
    </location>
</feature>
<keyword evidence="1" id="KW-1133">Transmembrane helix</keyword>
<keyword evidence="1" id="KW-0472">Membrane</keyword>
<feature type="transmembrane region" description="Helical" evidence="1">
    <location>
        <begin position="239"/>
        <end position="262"/>
    </location>
</feature>
<feature type="transmembrane region" description="Helical" evidence="1">
    <location>
        <begin position="509"/>
        <end position="528"/>
    </location>
</feature>
<evidence type="ECO:0000256" key="1">
    <source>
        <dbReference type="SAM" id="Phobius"/>
    </source>
</evidence>
<feature type="transmembrane region" description="Helical" evidence="1">
    <location>
        <begin position="473"/>
        <end position="497"/>
    </location>
</feature>
<feature type="transmembrane region" description="Helical" evidence="1">
    <location>
        <begin position="206"/>
        <end position="227"/>
    </location>
</feature>
<accession>A0A0B0D9U2</accession>
<feature type="transmembrane region" description="Helical" evidence="1">
    <location>
        <begin position="37"/>
        <end position="59"/>
    </location>
</feature>
<proteinExistence type="predicted"/>
<gene>
    <name evidence="2" type="ORF">AS25_11520</name>
</gene>
<protein>
    <submittedName>
        <fullName evidence="2">Uncharacterized protein</fullName>
    </submittedName>
</protein>
<comment type="caution">
    <text evidence="2">The sequence shown here is derived from an EMBL/GenBank/DDBJ whole genome shotgun (WGS) entry which is preliminary data.</text>
</comment>
<name>A0A0B0D9U2_9MICC</name>
<reference evidence="2 3" key="1">
    <citation type="submission" date="2014-09" db="EMBL/GenBank/DDBJ databases">
        <title>High-quality draft genome sequence of Kocuria marina SO9-6, an actinobacterium isolated from a copper mine.</title>
        <authorList>
            <person name="Castro D.B."/>
            <person name="Pereira L.B."/>
            <person name="Silva M.V."/>
            <person name="Silva B.P."/>
            <person name="Zanardi B.R."/>
            <person name="Carlos C."/>
            <person name="Belgini D.R."/>
            <person name="Limache E.G."/>
            <person name="Lacerda G.V."/>
            <person name="Nery M.B."/>
            <person name="Gomes M.B."/>
            <person name="Souza S."/>
            <person name="Silva T.M."/>
            <person name="Rodrigues V.D."/>
            <person name="Paulino L.C."/>
            <person name="Vicentini R."/>
            <person name="Ferraz L.F."/>
            <person name="Ottoboni L.M."/>
        </authorList>
    </citation>
    <scope>NUCLEOTIDE SEQUENCE [LARGE SCALE GENOMIC DNA]</scope>
    <source>
        <strain evidence="2 3">SO9-6</strain>
    </source>
</reference>
<dbReference type="AlphaFoldDB" id="A0A0B0D9U2"/>
<dbReference type="STRING" id="223184.AS25_11520"/>
<feature type="transmembrane region" description="Helical" evidence="1">
    <location>
        <begin position="268"/>
        <end position="288"/>
    </location>
</feature>
<dbReference type="InterPro" id="IPR046671">
    <property type="entry name" value="DUF6541"/>
</dbReference>
<evidence type="ECO:0000313" key="3">
    <source>
        <dbReference type="Proteomes" id="UP000030664"/>
    </source>
</evidence>
<feature type="transmembrane region" description="Helical" evidence="1">
    <location>
        <begin position="412"/>
        <end position="429"/>
    </location>
</feature>
<feature type="transmembrane region" description="Helical" evidence="1">
    <location>
        <begin position="295"/>
        <end position="311"/>
    </location>
</feature>
<organism evidence="2 3">
    <name type="scientific">Kocuria marina</name>
    <dbReference type="NCBI Taxonomy" id="223184"/>
    <lineage>
        <taxon>Bacteria</taxon>
        <taxon>Bacillati</taxon>
        <taxon>Actinomycetota</taxon>
        <taxon>Actinomycetes</taxon>
        <taxon>Micrococcales</taxon>
        <taxon>Micrococcaceae</taxon>
        <taxon>Kocuria</taxon>
    </lineage>
</organism>
<sequence length="685" mass="74705">MLPNIGLFSILWVAAALFLPGYGLWRSLRFSRARSLLFAPLGSAAVLGGLAMALGLAHIPWNRGTVLVGCLLVWLLVAALMVLGRRRREGSSELGWRERCRAVYRQPVDAEHRIPWHGLLVALLSAGIGGYLISTRLRELMPGAGSFPQRFDVLFHLNAVRFILETGNASSLNLGTMIAPDKSFAFYPSLWHSLGALAMQTTHDDVFVVTNAVVLVVCAVVWPLAIVTAVGTITGFRPLPLITAGVGSAAFSSFPFALLNYGPLLPNILSLSLLPLAVAVMASITAVTHRLRADLGQRIIVILATLGALGVAQPNALATLLVATTLMVVCRSGWRVRRAAENFTHPCLVRGSRAGRYYRKLMLGTIVILLTIAAFTIIWSVLQTDYNRPSDTGLTTAVGQAVLLAPNGRDEIPWVFAIGSLLGLIVAIWRRKYLWVALVHVSTLVLYVYATGAPDDPFRTWLVGPWYEDSSRLAALLPMTGVMLTAIFVVSVADVFFPRHIASDRVMRWRAPSELVLAVLLCVLMLPATQEAPFRHMDVYLRDAFRIDANSFGLTPDEYELLKRVDLSVPEDALIGVNPWTGASLAYSVADRHVTSPHIFTHLSPAEAVVTRDLGDTSKSAETCPAVNESGIDYVLDFGDRALIPDTPDWDDFPAYTNVHDVPGDHYEEVDRQGGSVLYKVVGCD</sequence>
<dbReference type="RefSeq" id="WP_035965262.1">
    <property type="nucleotide sequence ID" value="NZ_JROM01000055.1"/>
</dbReference>
<keyword evidence="1" id="KW-0812">Transmembrane</keyword>
<evidence type="ECO:0000313" key="2">
    <source>
        <dbReference type="EMBL" id="KHE73525.1"/>
    </source>
</evidence>